<dbReference type="AlphaFoldDB" id="A0A0L6ZA06"/>
<dbReference type="Proteomes" id="UP000037043">
    <property type="component" value="Unassembled WGS sequence"/>
</dbReference>
<dbReference type="InterPro" id="IPR001845">
    <property type="entry name" value="HTH_ArsR_DNA-bd_dom"/>
</dbReference>
<keyword evidence="3" id="KW-0804">Transcription</keyword>
<gene>
    <name evidence="5" type="primary">cadC</name>
    <name evidence="5" type="ORF">CLHOM_18860</name>
</gene>
<evidence type="ECO:0000256" key="3">
    <source>
        <dbReference type="ARBA" id="ARBA00023163"/>
    </source>
</evidence>
<evidence type="ECO:0000256" key="1">
    <source>
        <dbReference type="ARBA" id="ARBA00023015"/>
    </source>
</evidence>
<reference evidence="6" key="1">
    <citation type="submission" date="2015-08" db="EMBL/GenBank/DDBJ databases">
        <title>Genome sequence of the strict anaerobe Clostridium homopropionicum LuHBu1 (DSM 5847T).</title>
        <authorList>
            <person name="Poehlein A."/>
            <person name="Beck M."/>
            <person name="Schiel-Bengelsdorf B."/>
            <person name="Bengelsdorf F.R."/>
            <person name="Daniel R."/>
            <person name="Duerre P."/>
        </authorList>
    </citation>
    <scope>NUCLEOTIDE SEQUENCE [LARGE SCALE GENOMIC DNA]</scope>
    <source>
        <strain evidence="6">DSM 5847</strain>
    </source>
</reference>
<dbReference type="PROSITE" id="PS50987">
    <property type="entry name" value="HTH_ARSR_2"/>
    <property type="match status" value="1"/>
</dbReference>
<dbReference type="Pfam" id="PF01022">
    <property type="entry name" value="HTH_5"/>
    <property type="match status" value="1"/>
</dbReference>
<dbReference type="PRINTS" id="PR00778">
    <property type="entry name" value="HTHARSR"/>
</dbReference>
<proteinExistence type="predicted"/>
<dbReference type="NCBIfam" id="NF033788">
    <property type="entry name" value="HTH_metalloreg"/>
    <property type="match status" value="1"/>
</dbReference>
<protein>
    <submittedName>
        <fullName evidence="5">Cadmium resistance transcriptional regulatory protein CadC</fullName>
    </submittedName>
</protein>
<evidence type="ECO:0000256" key="2">
    <source>
        <dbReference type="ARBA" id="ARBA00023125"/>
    </source>
</evidence>
<evidence type="ECO:0000313" key="6">
    <source>
        <dbReference type="Proteomes" id="UP000037043"/>
    </source>
</evidence>
<dbReference type="InterPro" id="IPR036390">
    <property type="entry name" value="WH_DNA-bd_sf"/>
</dbReference>
<feature type="domain" description="HTH arsR-type" evidence="4">
    <location>
        <begin position="1"/>
        <end position="95"/>
    </location>
</feature>
<dbReference type="GO" id="GO:0003677">
    <property type="term" value="F:DNA binding"/>
    <property type="evidence" value="ECO:0007669"/>
    <property type="project" value="UniProtKB-KW"/>
</dbReference>
<dbReference type="PATRIC" id="fig|1121318.3.peg.1902"/>
<dbReference type="EMBL" id="LHUR01000022">
    <property type="protein sequence ID" value="KOA19797.1"/>
    <property type="molecule type" value="Genomic_DNA"/>
</dbReference>
<dbReference type="InterPro" id="IPR036388">
    <property type="entry name" value="WH-like_DNA-bd_sf"/>
</dbReference>
<dbReference type="PANTHER" id="PTHR33154:SF18">
    <property type="entry name" value="ARSENICAL RESISTANCE OPERON REPRESSOR"/>
    <property type="match status" value="1"/>
</dbReference>
<dbReference type="SMART" id="SM00418">
    <property type="entry name" value="HTH_ARSR"/>
    <property type="match status" value="1"/>
</dbReference>
<dbReference type="RefSeq" id="WP_052221424.1">
    <property type="nucleotide sequence ID" value="NZ_LHUR01000022.1"/>
</dbReference>
<dbReference type="CDD" id="cd00090">
    <property type="entry name" value="HTH_ARSR"/>
    <property type="match status" value="1"/>
</dbReference>
<dbReference type="InterPro" id="IPR051081">
    <property type="entry name" value="HTH_MetalResp_TranReg"/>
</dbReference>
<evidence type="ECO:0000259" key="4">
    <source>
        <dbReference type="PROSITE" id="PS50987"/>
    </source>
</evidence>
<keyword evidence="1" id="KW-0805">Transcription regulation</keyword>
<dbReference type="PANTHER" id="PTHR33154">
    <property type="entry name" value="TRANSCRIPTIONAL REGULATOR, ARSR FAMILY"/>
    <property type="match status" value="1"/>
</dbReference>
<dbReference type="SUPFAM" id="SSF46785">
    <property type="entry name" value="Winged helix' DNA-binding domain"/>
    <property type="match status" value="1"/>
</dbReference>
<sequence>MEFIEIFKALSDENRIRILNLLKEGELCVCEIESILGMTQSNASRHLNKLKSLKIIGAEKKAQWVYYFIDEEFISKNKMLYDYINEKLTSSDSYEKDIKKLHKYKCSAFTCEQIREDKEKVISYLEGNYECKK</sequence>
<organism evidence="5 6">
    <name type="scientific">Clostridium homopropionicum DSM 5847</name>
    <dbReference type="NCBI Taxonomy" id="1121318"/>
    <lineage>
        <taxon>Bacteria</taxon>
        <taxon>Bacillati</taxon>
        <taxon>Bacillota</taxon>
        <taxon>Clostridia</taxon>
        <taxon>Eubacteriales</taxon>
        <taxon>Clostridiaceae</taxon>
        <taxon>Clostridium</taxon>
    </lineage>
</organism>
<keyword evidence="6" id="KW-1185">Reference proteome</keyword>
<comment type="caution">
    <text evidence="5">The sequence shown here is derived from an EMBL/GenBank/DDBJ whole genome shotgun (WGS) entry which is preliminary data.</text>
</comment>
<accession>A0A0L6ZA06</accession>
<dbReference type="Gene3D" id="1.10.10.10">
    <property type="entry name" value="Winged helix-like DNA-binding domain superfamily/Winged helix DNA-binding domain"/>
    <property type="match status" value="1"/>
</dbReference>
<name>A0A0L6ZA06_9CLOT</name>
<evidence type="ECO:0000313" key="5">
    <source>
        <dbReference type="EMBL" id="KOA19797.1"/>
    </source>
</evidence>
<dbReference type="InterPro" id="IPR011991">
    <property type="entry name" value="ArsR-like_HTH"/>
</dbReference>
<dbReference type="STRING" id="36844.SAMN04488501_102107"/>
<keyword evidence="2" id="KW-0238">DNA-binding</keyword>
<dbReference type="GO" id="GO:0003700">
    <property type="term" value="F:DNA-binding transcription factor activity"/>
    <property type="evidence" value="ECO:0007669"/>
    <property type="project" value="InterPro"/>
</dbReference>